<dbReference type="EMBL" id="BARS01044069">
    <property type="protein sequence ID" value="GAG32154.1"/>
    <property type="molecule type" value="Genomic_DNA"/>
</dbReference>
<organism evidence="1">
    <name type="scientific">marine sediment metagenome</name>
    <dbReference type="NCBI Taxonomy" id="412755"/>
    <lineage>
        <taxon>unclassified sequences</taxon>
        <taxon>metagenomes</taxon>
        <taxon>ecological metagenomes</taxon>
    </lineage>
</organism>
<accession>X0WMF4</accession>
<comment type="caution">
    <text evidence="1">The sequence shown here is derived from an EMBL/GenBank/DDBJ whole genome shotgun (WGS) entry which is preliminary data.</text>
</comment>
<name>X0WMF4_9ZZZZ</name>
<dbReference type="AlphaFoldDB" id="X0WMF4"/>
<proteinExistence type="predicted"/>
<gene>
    <name evidence="1" type="ORF">S01H1_66631</name>
</gene>
<feature type="non-terminal residue" evidence="1">
    <location>
        <position position="249"/>
    </location>
</feature>
<dbReference type="Gene3D" id="3.40.50.10690">
    <property type="entry name" value="putative lor/sdh protein like domains"/>
    <property type="match status" value="1"/>
</dbReference>
<sequence>PDILAGSDFRKLVNRLTMAVKDKKTIILAMGAHVIKIGLSPVILDLMEKGIITGLAMNGAGIIHDLEVAMVGATSEYVDSELPHGKFGMAKETGEFLNMAIREGAKKGDGLGYCVGKSVLEASFPYNKFSLLAGAARMDVPLTVHVAIGTDIIHFHPAVDGSAIGKTSHLDFRIFATLVSHLEGGVYINLGSAVILPEVFLKALTLVRNLGFNVKRFTTVDMDFIRHYRPMNNVVKRPTLEGGEGFSLT</sequence>
<reference evidence="1" key="1">
    <citation type="journal article" date="2014" name="Front. Microbiol.">
        <title>High frequency of phylogenetically diverse reductive dehalogenase-homologous genes in deep subseafloor sedimentary metagenomes.</title>
        <authorList>
            <person name="Kawai M."/>
            <person name="Futagami T."/>
            <person name="Toyoda A."/>
            <person name="Takaki Y."/>
            <person name="Nishi S."/>
            <person name="Hori S."/>
            <person name="Arai W."/>
            <person name="Tsubouchi T."/>
            <person name="Morono Y."/>
            <person name="Uchiyama I."/>
            <person name="Ito T."/>
            <person name="Fujiyama A."/>
            <person name="Inagaki F."/>
            <person name="Takami H."/>
        </authorList>
    </citation>
    <scope>NUCLEOTIDE SEQUENCE</scope>
    <source>
        <strain evidence="1">Expedition CK06-06</strain>
    </source>
</reference>
<feature type="non-terminal residue" evidence="1">
    <location>
        <position position="1"/>
    </location>
</feature>
<protein>
    <submittedName>
        <fullName evidence="1">Uncharacterized protein</fullName>
    </submittedName>
</protein>
<evidence type="ECO:0000313" key="1">
    <source>
        <dbReference type="EMBL" id="GAG32154.1"/>
    </source>
</evidence>